<accession>A0ACC2SQ95</accession>
<gene>
    <name evidence="1" type="ORF">DSO57_1029072</name>
</gene>
<comment type="caution">
    <text evidence="1">The sequence shown here is derived from an EMBL/GenBank/DDBJ whole genome shotgun (WGS) entry which is preliminary data.</text>
</comment>
<reference evidence="1" key="1">
    <citation type="submission" date="2022-04" db="EMBL/GenBank/DDBJ databases">
        <title>Genome of the entomopathogenic fungus Entomophthora muscae.</title>
        <authorList>
            <person name="Elya C."/>
            <person name="Lovett B.R."/>
            <person name="Lee E."/>
            <person name="Macias A.M."/>
            <person name="Hajek A.E."/>
            <person name="De Bivort B.L."/>
            <person name="Kasson M.T."/>
            <person name="De Fine Licht H.H."/>
            <person name="Stajich J.E."/>
        </authorList>
    </citation>
    <scope>NUCLEOTIDE SEQUENCE</scope>
    <source>
        <strain evidence="1">Berkeley</strain>
    </source>
</reference>
<dbReference type="Proteomes" id="UP001165960">
    <property type="component" value="Unassembled WGS sequence"/>
</dbReference>
<sequence length="143" mass="15634">MELLITPKPMPMFPPKLPTDHSNKLFGIMYITLSGVIDTIIPLLARGPGLGISSYLVVGSVYKKSGPRDPGNDRMAAQAWIPDILRCYAEPNIFEPRSNKPVKKTHNSASTFSKSTSTALKCVKKARKAKTSPPPPHPPPLFI</sequence>
<keyword evidence="2" id="KW-1185">Reference proteome</keyword>
<organism evidence="1 2">
    <name type="scientific">Entomophthora muscae</name>
    <dbReference type="NCBI Taxonomy" id="34485"/>
    <lineage>
        <taxon>Eukaryota</taxon>
        <taxon>Fungi</taxon>
        <taxon>Fungi incertae sedis</taxon>
        <taxon>Zoopagomycota</taxon>
        <taxon>Entomophthoromycotina</taxon>
        <taxon>Entomophthoromycetes</taxon>
        <taxon>Entomophthorales</taxon>
        <taxon>Entomophthoraceae</taxon>
        <taxon>Entomophthora</taxon>
    </lineage>
</organism>
<evidence type="ECO:0000313" key="1">
    <source>
        <dbReference type="EMBL" id="KAJ9064584.1"/>
    </source>
</evidence>
<evidence type="ECO:0000313" key="2">
    <source>
        <dbReference type="Proteomes" id="UP001165960"/>
    </source>
</evidence>
<proteinExistence type="predicted"/>
<dbReference type="EMBL" id="QTSX02004449">
    <property type="protein sequence ID" value="KAJ9064584.1"/>
    <property type="molecule type" value="Genomic_DNA"/>
</dbReference>
<name>A0ACC2SQ95_9FUNG</name>
<protein>
    <submittedName>
        <fullName evidence="1">Uncharacterized protein</fullName>
    </submittedName>
</protein>